<dbReference type="Proteomes" id="UP000199729">
    <property type="component" value="Chromosome"/>
</dbReference>
<dbReference type="InterPro" id="IPR011335">
    <property type="entry name" value="Restrct_endonuc-II-like"/>
</dbReference>
<dbReference type="Gene3D" id="3.90.1570.10">
    <property type="entry name" value="tt1808, chain A"/>
    <property type="match status" value="1"/>
</dbReference>
<evidence type="ECO:0000313" key="2">
    <source>
        <dbReference type="EMBL" id="ASM78662.1"/>
    </source>
</evidence>
<proteinExistence type="predicted"/>
<name>A0A221KHY7_VITFI</name>
<dbReference type="PANTHER" id="PTHR36558:SF1">
    <property type="entry name" value="RESTRICTION ENDONUCLEASE DOMAIN-CONTAINING PROTEIN-RELATED"/>
    <property type="match status" value="1"/>
</dbReference>
<dbReference type="Pfam" id="PF05685">
    <property type="entry name" value="Uma2"/>
    <property type="match status" value="1"/>
</dbReference>
<dbReference type="AlphaFoldDB" id="A0A221KHY7"/>
<dbReference type="SUPFAM" id="SSF52980">
    <property type="entry name" value="Restriction endonuclease-like"/>
    <property type="match status" value="1"/>
</dbReference>
<reference evidence="2 3" key="1">
    <citation type="submission" date="2017-07" db="EMBL/GenBank/DDBJ databases">
        <title>Complete Genome Sequence of the cosmetic ferment Vitreoscilla filiformis (ATCC15551).</title>
        <authorList>
            <person name="Contreras S."/>
            <person name="Sagory-Zalkind P."/>
            <person name="Blanquart H."/>
            <person name="Iltis A."/>
            <person name="Morand S.C."/>
        </authorList>
    </citation>
    <scope>NUCLEOTIDE SEQUENCE [LARGE SCALE GENOMIC DNA]</scope>
    <source>
        <strain evidence="2 3">ATCC 15551</strain>
    </source>
</reference>
<dbReference type="EMBL" id="CP022423">
    <property type="protein sequence ID" value="ASM78662.1"/>
    <property type="molecule type" value="Genomic_DNA"/>
</dbReference>
<dbReference type="OrthoDB" id="9799703at2"/>
<dbReference type="KEGG" id="vff:VITFI_CDS2885"/>
<keyword evidence="3" id="KW-1185">Reference proteome</keyword>
<organism evidence="2 3">
    <name type="scientific">Vitreoscilla filiformis</name>
    <dbReference type="NCBI Taxonomy" id="63"/>
    <lineage>
        <taxon>Bacteria</taxon>
        <taxon>Pseudomonadati</taxon>
        <taxon>Pseudomonadota</taxon>
        <taxon>Betaproteobacteria</taxon>
        <taxon>Neisseriales</taxon>
        <taxon>Neisseriaceae</taxon>
        <taxon>Vitreoscilla</taxon>
    </lineage>
</organism>
<dbReference type="PANTHER" id="PTHR36558">
    <property type="entry name" value="GLR1098 PROTEIN"/>
    <property type="match status" value="1"/>
</dbReference>
<sequence>MGQALRQYRMSGEDFLAWEAVQHERHEFVDGEVFAMAGAEDRHVTVCLNLAMALRQHLAGSPCRTYMSDMKLQAQEGESYFYPDVLVTCSSADRSSPRIKREPLLLAEVLSPSTAAYDRGEKFARYRQIPSLQEVALIDLDHRRVDVFRKNEGDGLWVLHPFAPGEAVTLRSVHLTLPAATLFAEIDDDTPDSLN</sequence>
<evidence type="ECO:0000313" key="3">
    <source>
        <dbReference type="Proteomes" id="UP000199729"/>
    </source>
</evidence>
<dbReference type="InterPro" id="IPR012296">
    <property type="entry name" value="Nuclease_put_TT1808"/>
</dbReference>
<accession>A0A221KHY7</accession>
<evidence type="ECO:0000259" key="1">
    <source>
        <dbReference type="Pfam" id="PF05685"/>
    </source>
</evidence>
<gene>
    <name evidence="2" type="ORF">VITFI_CDS2885</name>
</gene>
<dbReference type="CDD" id="cd06260">
    <property type="entry name" value="DUF820-like"/>
    <property type="match status" value="1"/>
</dbReference>
<protein>
    <recommendedName>
        <fullName evidence="1">Putative restriction endonuclease domain-containing protein</fullName>
    </recommendedName>
</protein>
<dbReference type="InterPro" id="IPR008538">
    <property type="entry name" value="Uma2"/>
</dbReference>
<feature type="domain" description="Putative restriction endonuclease" evidence="1">
    <location>
        <begin position="13"/>
        <end position="172"/>
    </location>
</feature>
<dbReference type="RefSeq" id="WP_089417557.1">
    <property type="nucleotide sequence ID" value="NZ_CP022423.1"/>
</dbReference>